<dbReference type="AlphaFoldDB" id="A0A3N5B6Z7"/>
<feature type="region of interest" description="Disordered" evidence="1">
    <location>
        <begin position="1"/>
        <end position="56"/>
    </location>
</feature>
<accession>A0A3N5B6Z7</accession>
<keyword evidence="3" id="KW-1185">Reference proteome</keyword>
<organism evidence="2 3">
    <name type="scientific">Aquisalibacillus elongatus</name>
    <dbReference type="NCBI Taxonomy" id="485577"/>
    <lineage>
        <taxon>Bacteria</taxon>
        <taxon>Bacillati</taxon>
        <taxon>Bacillota</taxon>
        <taxon>Bacilli</taxon>
        <taxon>Bacillales</taxon>
        <taxon>Bacillaceae</taxon>
        <taxon>Aquisalibacillus</taxon>
    </lineage>
</organism>
<evidence type="ECO:0000313" key="3">
    <source>
        <dbReference type="Proteomes" id="UP000276443"/>
    </source>
</evidence>
<name>A0A3N5B6Z7_9BACI</name>
<dbReference type="EMBL" id="RKRF01000009">
    <property type="protein sequence ID" value="RPF53466.1"/>
    <property type="molecule type" value="Genomic_DNA"/>
</dbReference>
<comment type="caution">
    <text evidence="2">The sequence shown here is derived from an EMBL/GenBank/DDBJ whole genome shotgun (WGS) entry which is preliminary data.</text>
</comment>
<evidence type="ECO:0000313" key="2">
    <source>
        <dbReference type="EMBL" id="RPF53466.1"/>
    </source>
</evidence>
<sequence>MNRKDQRIQNNSQDRYKKTKEAEELNPDDFESNNQKSESLQEDITDELNPDDFDQN</sequence>
<feature type="compositionally biased region" description="Basic and acidic residues" evidence="1">
    <location>
        <begin position="14"/>
        <end position="23"/>
    </location>
</feature>
<dbReference type="Proteomes" id="UP000276443">
    <property type="component" value="Unassembled WGS sequence"/>
</dbReference>
<dbReference type="RefSeq" id="WP_170158535.1">
    <property type="nucleotide sequence ID" value="NZ_RKRF01000009.1"/>
</dbReference>
<feature type="compositionally biased region" description="Acidic residues" evidence="1">
    <location>
        <begin position="40"/>
        <end position="56"/>
    </location>
</feature>
<gene>
    <name evidence="2" type="ORF">EDC24_1968</name>
</gene>
<evidence type="ECO:0000256" key="1">
    <source>
        <dbReference type="SAM" id="MobiDB-lite"/>
    </source>
</evidence>
<proteinExistence type="predicted"/>
<protein>
    <submittedName>
        <fullName evidence="2">Uncharacterized protein</fullName>
    </submittedName>
</protein>
<reference evidence="2 3" key="1">
    <citation type="submission" date="2018-11" db="EMBL/GenBank/DDBJ databases">
        <title>Genomic Encyclopedia of Type Strains, Phase IV (KMG-IV): sequencing the most valuable type-strain genomes for metagenomic binning, comparative biology and taxonomic classification.</title>
        <authorList>
            <person name="Goeker M."/>
        </authorList>
    </citation>
    <scope>NUCLEOTIDE SEQUENCE [LARGE SCALE GENOMIC DNA]</scope>
    <source>
        <strain evidence="2 3">DSM 18090</strain>
    </source>
</reference>